<dbReference type="Proteomes" id="UP000236743">
    <property type="component" value="Unassembled WGS sequence"/>
</dbReference>
<dbReference type="Pfam" id="PF01850">
    <property type="entry name" value="PIN"/>
    <property type="match status" value="1"/>
</dbReference>
<dbReference type="PANTHER" id="PTHR35901">
    <property type="entry name" value="RIBONUCLEASE VAPC3"/>
    <property type="match status" value="1"/>
</dbReference>
<dbReference type="InterPro" id="IPR051619">
    <property type="entry name" value="TypeII_TA_RNase_PINc/VapC"/>
</dbReference>
<accession>A0A1H5SMV2</accession>
<sequence length="135" mass="14854">MILDTSVLFDLVVDGPRNAATARFISQLDQVSAPDLIEVEIASALTRAVRRKHLSPDGARASYDLALQLMPDIEPSQPLMKRAFELSLEVAHPAPDCVFLALAERQSSPMATADERLSRKLAGTRYARLVKLIEL</sequence>
<organism evidence="3 4">
    <name type="scientific">Bosea lathyri</name>
    <dbReference type="NCBI Taxonomy" id="1036778"/>
    <lineage>
        <taxon>Bacteria</taxon>
        <taxon>Pseudomonadati</taxon>
        <taxon>Pseudomonadota</taxon>
        <taxon>Alphaproteobacteria</taxon>
        <taxon>Hyphomicrobiales</taxon>
        <taxon>Boseaceae</taxon>
        <taxon>Bosea</taxon>
    </lineage>
</organism>
<dbReference type="EMBL" id="FNUY01000001">
    <property type="protein sequence ID" value="SEF51774.1"/>
    <property type="molecule type" value="Genomic_DNA"/>
</dbReference>
<gene>
    <name evidence="3" type="ORF">SAMN04488115_101337</name>
</gene>
<dbReference type="InterPro" id="IPR002716">
    <property type="entry name" value="PIN_dom"/>
</dbReference>
<reference evidence="3 4" key="1">
    <citation type="submission" date="2016-10" db="EMBL/GenBank/DDBJ databases">
        <authorList>
            <person name="de Groot N.N."/>
        </authorList>
    </citation>
    <scope>NUCLEOTIDE SEQUENCE [LARGE SCALE GENOMIC DNA]</scope>
    <source>
        <strain evidence="3 4">DSM 26656</strain>
    </source>
</reference>
<dbReference type="SUPFAM" id="SSF88723">
    <property type="entry name" value="PIN domain-like"/>
    <property type="match status" value="1"/>
</dbReference>
<keyword evidence="4" id="KW-1185">Reference proteome</keyword>
<name>A0A1H5SMV2_9HYPH</name>
<dbReference type="Gene3D" id="3.40.50.1010">
    <property type="entry name" value="5'-nuclease"/>
    <property type="match status" value="1"/>
</dbReference>
<evidence type="ECO:0000313" key="3">
    <source>
        <dbReference type="EMBL" id="SEF51774.1"/>
    </source>
</evidence>
<dbReference type="InterPro" id="IPR044153">
    <property type="entry name" value="PIN_Pae0151-like"/>
</dbReference>
<evidence type="ECO:0000259" key="2">
    <source>
        <dbReference type="Pfam" id="PF01850"/>
    </source>
</evidence>
<dbReference type="OrthoDB" id="1524147at2"/>
<dbReference type="PANTHER" id="PTHR35901:SF1">
    <property type="entry name" value="EXONUCLEASE VAPC9"/>
    <property type="match status" value="1"/>
</dbReference>
<evidence type="ECO:0000313" key="4">
    <source>
        <dbReference type="Proteomes" id="UP000236743"/>
    </source>
</evidence>
<protein>
    <submittedName>
        <fullName evidence="3">Predicted nucleic acid-binding protein, contains PIN domain</fullName>
    </submittedName>
</protein>
<dbReference type="CDD" id="cd09873">
    <property type="entry name" value="PIN_Pae0151-like"/>
    <property type="match status" value="1"/>
</dbReference>
<dbReference type="InterPro" id="IPR029060">
    <property type="entry name" value="PIN-like_dom_sf"/>
</dbReference>
<feature type="domain" description="PIN" evidence="2">
    <location>
        <begin position="1"/>
        <end position="119"/>
    </location>
</feature>
<keyword evidence="1" id="KW-0460">Magnesium</keyword>
<dbReference type="AlphaFoldDB" id="A0A1H5SMV2"/>
<evidence type="ECO:0000256" key="1">
    <source>
        <dbReference type="ARBA" id="ARBA00022842"/>
    </source>
</evidence>
<proteinExistence type="predicted"/>
<dbReference type="RefSeq" id="WP_160115641.1">
    <property type="nucleotide sequence ID" value="NZ_FNUY01000001.1"/>
</dbReference>